<organism evidence="1">
    <name type="scientific">Prunus dulcis</name>
    <name type="common">Almond</name>
    <name type="synonym">Amygdalus dulcis</name>
    <dbReference type="NCBI Taxonomy" id="3755"/>
    <lineage>
        <taxon>Eukaryota</taxon>
        <taxon>Viridiplantae</taxon>
        <taxon>Streptophyta</taxon>
        <taxon>Embryophyta</taxon>
        <taxon>Tracheophyta</taxon>
        <taxon>Spermatophyta</taxon>
        <taxon>Magnoliopsida</taxon>
        <taxon>eudicotyledons</taxon>
        <taxon>Gunneridae</taxon>
        <taxon>Pentapetalae</taxon>
        <taxon>rosids</taxon>
        <taxon>fabids</taxon>
        <taxon>Rosales</taxon>
        <taxon>Rosaceae</taxon>
        <taxon>Amygdaloideae</taxon>
        <taxon>Amygdaleae</taxon>
        <taxon>Prunus</taxon>
    </lineage>
</organism>
<dbReference type="AlphaFoldDB" id="A0A4Y1RBD5"/>
<name>A0A4Y1RBD5_PRUDU</name>
<protein>
    <submittedName>
        <fullName evidence="1">Uncharacterized protein</fullName>
    </submittedName>
</protein>
<accession>A0A4Y1RBD5</accession>
<gene>
    <name evidence="1" type="ORF">Prudu_011362</name>
</gene>
<proteinExistence type="predicted"/>
<sequence>MGSHIFGPQQDSYGPNLIITRPIAYQEIGKRPKSIRQEKIPKPYYQDDVAARTTVAAVEPLSSRIV</sequence>
<reference evidence="1" key="1">
    <citation type="journal article" date="2019" name="Science">
        <title>Mutation of a bHLH transcription factor allowed almond domestication.</title>
        <authorList>
            <person name="Sanchez-Perez R."/>
            <person name="Pavan S."/>
            <person name="Mazzeo R."/>
            <person name="Moldovan C."/>
            <person name="Aiese Cigliano R."/>
            <person name="Del Cueto J."/>
            <person name="Ricciardi F."/>
            <person name="Lotti C."/>
            <person name="Ricciardi L."/>
            <person name="Dicenta F."/>
            <person name="Lopez-Marques R.L."/>
            <person name="Lindberg Moller B."/>
        </authorList>
    </citation>
    <scope>NUCLEOTIDE SEQUENCE</scope>
</reference>
<dbReference type="EMBL" id="AP019300">
    <property type="protein sequence ID" value="BBH01178.1"/>
    <property type="molecule type" value="Genomic_DNA"/>
</dbReference>
<evidence type="ECO:0000313" key="1">
    <source>
        <dbReference type="EMBL" id="BBH01178.1"/>
    </source>
</evidence>